<feature type="transmembrane region" description="Helical" evidence="10">
    <location>
        <begin position="108"/>
        <end position="128"/>
    </location>
</feature>
<keyword evidence="7" id="KW-0479">Metal-binding</keyword>
<comment type="similarity">
    <text evidence="9">Belongs to the sodium:neurotransmitter symporter (SNF) (TC 2.A.22) family.</text>
</comment>
<dbReference type="Pfam" id="PF00209">
    <property type="entry name" value="SNF"/>
    <property type="match status" value="1"/>
</dbReference>
<dbReference type="InterPro" id="IPR037272">
    <property type="entry name" value="SNS_sf"/>
</dbReference>
<dbReference type="OrthoDB" id="6581954at2759"/>
<feature type="transmembrane region" description="Helical" evidence="10">
    <location>
        <begin position="484"/>
        <end position="508"/>
    </location>
</feature>
<feature type="transmembrane region" description="Helical" evidence="10">
    <location>
        <begin position="592"/>
        <end position="617"/>
    </location>
</feature>
<evidence type="ECO:0000313" key="11">
    <source>
        <dbReference type="EMBL" id="OWA53485.1"/>
    </source>
</evidence>
<dbReference type="SUPFAM" id="SSF161070">
    <property type="entry name" value="SNF-like"/>
    <property type="match status" value="1"/>
</dbReference>
<sequence>MTAVDDNDFHTVDDCPCCQQDEAEIPDENAEDVVVQIALPVPFWKQEEGVLQRKVSSLVSIYVHEEDDPPQTGSWLGKLDFVMSCMGYSVGLGNMWRFPYLAYKNGGAIFFLPYFIMLVFVGWPLFFLEMSFGQFSGKSSITIWKASPVFEGIGYAMTVASLLITLYYNVLNGWVIFYLFDSFRMEVPYRLCNCTWNTEHCYRKEDDDACMAANVSNIFYNQTCFDELDAEIFNISRSLINATHRVLPSEEYFKYNVLGLSDGIHGGWWGELRWENTLCLAASWAFTLICLFKSVRTSGKVVYFTATFPYLVLLAFLIRGMMLEGAFVGLRYYLVPDFRRLADPNVWIDAGGQAILSLGVAFGGLITLSSYNRFQNNCLRDAVAIFVADTITSFLSGCAIFAVLGFLAHETGHAIHDVVQAGSGLGFVAYPEAIMRMPLPAFWSVLFFFMLATLGADSVVAILETTSTALFHRFEHLQKFRHSILLGSCLLLFLLGLPLCTGAGLYWFTLLNDYTATWTVLLIALVEDVAIVFVYGVNRLCDDIEMMIGPRPWRRVSVYWKFCWLFSIPSCITSAMVFYWTSYRRTSTEPAFPLWAEIVGWLIALSAISVVPIMLAVRLHSKRGASGDSLFQRLRALTMPTDDWGPAGQVPPSQCDGTSDFHEVDRPIQGEKTEIEMVVRRIHCHGMHEGQYNDNT</sequence>
<evidence type="ECO:0000313" key="12">
    <source>
        <dbReference type="Proteomes" id="UP000192578"/>
    </source>
</evidence>
<keyword evidence="12" id="KW-1185">Reference proteome</keyword>
<feature type="transmembrane region" description="Helical" evidence="10">
    <location>
        <begin position="354"/>
        <end position="371"/>
    </location>
</feature>
<dbReference type="InterPro" id="IPR000175">
    <property type="entry name" value="Na/ntran_symport"/>
</dbReference>
<accession>A0A9X6NGI4</accession>
<dbReference type="PANTHER" id="PTHR11616:SF240">
    <property type="entry name" value="BLOATED TUBULES, ISOFORM B-RELATED"/>
    <property type="match status" value="1"/>
</dbReference>
<feature type="binding site" evidence="7">
    <location>
        <position position="454"/>
    </location>
    <ligand>
        <name>Na(+)</name>
        <dbReference type="ChEBI" id="CHEBI:29101"/>
        <label>1</label>
    </ligand>
</feature>
<keyword evidence="5 10" id="KW-1133">Transmembrane helix</keyword>
<feature type="disulfide bond" evidence="8">
    <location>
        <begin position="192"/>
        <end position="201"/>
    </location>
</feature>
<protein>
    <recommendedName>
        <fullName evidence="9">Transporter</fullName>
    </recommendedName>
</protein>
<feature type="binding site" evidence="7">
    <location>
        <position position="87"/>
    </location>
    <ligand>
        <name>Na(+)</name>
        <dbReference type="ChEBI" id="CHEBI:29101"/>
        <label>1</label>
    </ligand>
</feature>
<evidence type="ECO:0000256" key="9">
    <source>
        <dbReference type="RuleBase" id="RU003732"/>
    </source>
</evidence>
<evidence type="ECO:0000256" key="7">
    <source>
        <dbReference type="PIRSR" id="PIRSR600175-1"/>
    </source>
</evidence>
<name>A0A9X6NGI4_HYPEX</name>
<feature type="binding site" evidence="7">
    <location>
        <position position="458"/>
    </location>
    <ligand>
        <name>Na(+)</name>
        <dbReference type="ChEBI" id="CHEBI:29101"/>
        <label>1</label>
    </ligand>
</feature>
<comment type="subcellular location">
    <subcellularLocation>
        <location evidence="1">Membrane</location>
        <topology evidence="1">Multi-pass membrane protein</topology>
    </subcellularLocation>
</comment>
<gene>
    <name evidence="11" type="ORF">BV898_17912</name>
</gene>
<organism evidence="11 12">
    <name type="scientific">Hypsibius exemplaris</name>
    <name type="common">Freshwater tardigrade</name>
    <dbReference type="NCBI Taxonomy" id="2072580"/>
    <lineage>
        <taxon>Eukaryota</taxon>
        <taxon>Metazoa</taxon>
        <taxon>Ecdysozoa</taxon>
        <taxon>Tardigrada</taxon>
        <taxon>Eutardigrada</taxon>
        <taxon>Parachela</taxon>
        <taxon>Hypsibioidea</taxon>
        <taxon>Hypsibiidae</taxon>
        <taxon>Hypsibius</taxon>
    </lineage>
</organism>
<feature type="transmembrane region" description="Helical" evidence="10">
    <location>
        <begin position="383"/>
        <end position="408"/>
    </location>
</feature>
<dbReference type="GO" id="GO:0015375">
    <property type="term" value="F:glycine:sodium symporter activity"/>
    <property type="evidence" value="ECO:0007669"/>
    <property type="project" value="TreeGrafter"/>
</dbReference>
<feature type="transmembrane region" description="Helical" evidence="10">
    <location>
        <begin position="558"/>
        <end position="580"/>
    </location>
</feature>
<feature type="binding site" evidence="7">
    <location>
        <position position="90"/>
    </location>
    <ligand>
        <name>Na(+)</name>
        <dbReference type="ChEBI" id="CHEBI:29101"/>
        <label>1</label>
    </ligand>
</feature>
<keyword evidence="4 9" id="KW-0769">Symport</keyword>
<evidence type="ECO:0000256" key="6">
    <source>
        <dbReference type="ARBA" id="ARBA00023136"/>
    </source>
</evidence>
<feature type="binding site" evidence="7">
    <location>
        <position position="357"/>
    </location>
    <ligand>
        <name>Na(+)</name>
        <dbReference type="ChEBI" id="CHEBI:29101"/>
        <label>1</label>
    </ligand>
</feature>
<keyword evidence="3 9" id="KW-0812">Transmembrane</keyword>
<evidence type="ECO:0000256" key="1">
    <source>
        <dbReference type="ARBA" id="ARBA00004141"/>
    </source>
</evidence>
<dbReference type="GO" id="GO:0046872">
    <property type="term" value="F:metal ion binding"/>
    <property type="evidence" value="ECO:0007669"/>
    <property type="project" value="UniProtKB-KW"/>
</dbReference>
<feature type="transmembrane region" description="Helical" evidence="10">
    <location>
        <begin position="153"/>
        <end position="180"/>
    </location>
</feature>
<proteinExistence type="inferred from homology"/>
<evidence type="ECO:0000256" key="3">
    <source>
        <dbReference type="ARBA" id="ARBA00022692"/>
    </source>
</evidence>
<evidence type="ECO:0000256" key="5">
    <source>
        <dbReference type="ARBA" id="ARBA00022989"/>
    </source>
</evidence>
<evidence type="ECO:0000256" key="10">
    <source>
        <dbReference type="SAM" id="Phobius"/>
    </source>
</evidence>
<reference evidence="12" key="1">
    <citation type="submission" date="2017-01" db="EMBL/GenBank/DDBJ databases">
        <title>Comparative genomics of anhydrobiosis in the tardigrade Hypsibius dujardini.</title>
        <authorList>
            <person name="Yoshida Y."/>
            <person name="Koutsovoulos G."/>
            <person name="Laetsch D."/>
            <person name="Stevens L."/>
            <person name="Kumar S."/>
            <person name="Horikawa D."/>
            <person name="Ishino K."/>
            <person name="Komine S."/>
            <person name="Tomita M."/>
            <person name="Blaxter M."/>
            <person name="Arakawa K."/>
        </authorList>
    </citation>
    <scope>NUCLEOTIDE SEQUENCE [LARGE SCALE GENOMIC DNA]</scope>
    <source>
        <strain evidence="12">Z151</strain>
    </source>
</reference>
<dbReference type="Proteomes" id="UP000192578">
    <property type="component" value="Unassembled WGS sequence"/>
</dbReference>
<dbReference type="PANTHER" id="PTHR11616">
    <property type="entry name" value="SODIUM/CHLORIDE DEPENDENT TRANSPORTER"/>
    <property type="match status" value="1"/>
</dbReference>
<evidence type="ECO:0000256" key="8">
    <source>
        <dbReference type="PIRSR" id="PIRSR600175-2"/>
    </source>
</evidence>
<evidence type="ECO:0000256" key="4">
    <source>
        <dbReference type="ARBA" id="ARBA00022847"/>
    </source>
</evidence>
<dbReference type="EMBL" id="MTYJ01000324">
    <property type="protein sequence ID" value="OWA53485.1"/>
    <property type="molecule type" value="Genomic_DNA"/>
</dbReference>
<feature type="binding site" evidence="7">
    <location>
        <position position="94"/>
    </location>
    <ligand>
        <name>Na(+)</name>
        <dbReference type="ChEBI" id="CHEBI:29101"/>
        <label>1</label>
    </ligand>
</feature>
<keyword evidence="2 9" id="KW-0813">Transport</keyword>
<feature type="transmembrane region" description="Helical" evidence="10">
    <location>
        <begin position="441"/>
        <end position="463"/>
    </location>
</feature>
<dbReference type="GO" id="GO:0005886">
    <property type="term" value="C:plasma membrane"/>
    <property type="evidence" value="ECO:0007669"/>
    <property type="project" value="TreeGrafter"/>
</dbReference>
<keyword evidence="6 10" id="KW-0472">Membrane</keyword>
<feature type="transmembrane region" description="Helical" evidence="10">
    <location>
        <begin position="514"/>
        <end position="537"/>
    </location>
</feature>
<dbReference type="PROSITE" id="PS00610">
    <property type="entry name" value="NA_NEUROTRAN_SYMP_1"/>
    <property type="match status" value="1"/>
</dbReference>
<dbReference type="PRINTS" id="PR00176">
    <property type="entry name" value="NANEUSMPORT"/>
</dbReference>
<feature type="transmembrane region" description="Helical" evidence="10">
    <location>
        <begin position="301"/>
        <end position="334"/>
    </location>
</feature>
<comment type="caution">
    <text evidence="11">The sequence shown here is derived from an EMBL/GenBank/DDBJ whole genome shotgun (WGS) entry which is preliminary data.</text>
</comment>
<dbReference type="PROSITE" id="PS50267">
    <property type="entry name" value="NA_NEUROTRAN_SYMP_3"/>
    <property type="match status" value="1"/>
</dbReference>
<evidence type="ECO:0000256" key="2">
    <source>
        <dbReference type="ARBA" id="ARBA00022448"/>
    </source>
</evidence>
<keyword evidence="7" id="KW-0915">Sodium</keyword>
<dbReference type="AlphaFoldDB" id="A0A9X6NGI4"/>
<feature type="binding site" evidence="7">
    <location>
        <position position="457"/>
    </location>
    <ligand>
        <name>Na(+)</name>
        <dbReference type="ChEBI" id="CHEBI:29101"/>
        <label>1</label>
    </ligand>
</feature>
<keyword evidence="8" id="KW-1015">Disulfide bond</keyword>